<proteinExistence type="inferred from homology"/>
<evidence type="ECO:0000256" key="7">
    <source>
        <dbReference type="ARBA" id="ARBA00024686"/>
    </source>
</evidence>
<evidence type="ECO:0000256" key="4">
    <source>
        <dbReference type="ARBA" id="ARBA00022622"/>
    </source>
</evidence>
<dbReference type="SUPFAM" id="SSF82153">
    <property type="entry name" value="FAS1 domain"/>
    <property type="match status" value="1"/>
</dbReference>
<dbReference type="GO" id="GO:0098552">
    <property type="term" value="C:side of membrane"/>
    <property type="evidence" value="ECO:0007669"/>
    <property type="project" value="UniProtKB-KW"/>
</dbReference>
<dbReference type="SMART" id="SM00554">
    <property type="entry name" value="FAS1"/>
    <property type="match status" value="1"/>
</dbReference>
<evidence type="ECO:0000256" key="1">
    <source>
        <dbReference type="ARBA" id="ARBA00004609"/>
    </source>
</evidence>
<evidence type="ECO:0000256" key="2">
    <source>
        <dbReference type="ARBA" id="ARBA00007843"/>
    </source>
</evidence>
<keyword evidence="6" id="KW-0472">Membrane</keyword>
<keyword evidence="5 9" id="KW-0732">Signal</keyword>
<reference evidence="11" key="1">
    <citation type="submission" date="2022-08" db="EMBL/GenBank/DDBJ databases">
        <authorList>
            <person name="Gutierrez-Valencia J."/>
        </authorList>
    </citation>
    <scope>NUCLEOTIDE SEQUENCE</scope>
</reference>
<keyword evidence="4" id="KW-0325">Glycoprotein</keyword>
<feature type="domain" description="FAS1" evidence="10">
    <location>
        <begin position="45"/>
        <end position="191"/>
    </location>
</feature>
<keyword evidence="12" id="KW-1185">Reference proteome</keyword>
<sequence length="267" mass="27875">MEFPSKLVLLFLIAILSSTQSQSATSPPAPVPFSPAPAPAPTSPYVNLTDLLSVAGPFHEFLGYLQSTKVIDTFQNQANNTHQGITLFVPKDSAFRALNKPPLPSLSNVSADQLKQIMLFHALPRFYSLADFDKLSQKNPVSTFAGSGQFALNFTYTNGLIRIDSGWSQTKLSSAVHSTNPVAIYQVDKVLLPEAVFGTDIPPMPAPAPAPEKAASQAPDADSPSADATSGKGGKGSGDSTSSAGSAGLGLLSKLVVACGGVMMLLL</sequence>
<protein>
    <recommendedName>
        <fullName evidence="10">FAS1 domain-containing protein</fullName>
    </recommendedName>
</protein>
<organism evidence="11 12">
    <name type="scientific">Linum tenue</name>
    <dbReference type="NCBI Taxonomy" id="586396"/>
    <lineage>
        <taxon>Eukaryota</taxon>
        <taxon>Viridiplantae</taxon>
        <taxon>Streptophyta</taxon>
        <taxon>Embryophyta</taxon>
        <taxon>Tracheophyta</taxon>
        <taxon>Spermatophyta</taxon>
        <taxon>Magnoliopsida</taxon>
        <taxon>eudicotyledons</taxon>
        <taxon>Gunneridae</taxon>
        <taxon>Pentapetalae</taxon>
        <taxon>rosids</taxon>
        <taxon>fabids</taxon>
        <taxon>Malpighiales</taxon>
        <taxon>Linaceae</taxon>
        <taxon>Linum</taxon>
    </lineage>
</organism>
<dbReference type="Gene3D" id="2.30.180.10">
    <property type="entry name" value="FAS1 domain"/>
    <property type="match status" value="1"/>
</dbReference>
<dbReference type="GO" id="GO:0009834">
    <property type="term" value="P:plant-type secondary cell wall biogenesis"/>
    <property type="evidence" value="ECO:0007669"/>
    <property type="project" value="TreeGrafter"/>
</dbReference>
<keyword evidence="4" id="KW-0449">Lipoprotein</keyword>
<keyword evidence="3" id="KW-1003">Cell membrane</keyword>
<evidence type="ECO:0000256" key="6">
    <source>
        <dbReference type="ARBA" id="ARBA00023136"/>
    </source>
</evidence>
<feature type="chain" id="PRO_5043505236" description="FAS1 domain-containing protein" evidence="9">
    <location>
        <begin position="22"/>
        <end position="267"/>
    </location>
</feature>
<dbReference type="FunFam" id="2.30.180.10:FF:000012">
    <property type="entry name" value="Fasciclin-like arabinogalactan protein 7"/>
    <property type="match status" value="1"/>
</dbReference>
<dbReference type="Proteomes" id="UP001154282">
    <property type="component" value="Unassembled WGS sequence"/>
</dbReference>
<dbReference type="InterPro" id="IPR000782">
    <property type="entry name" value="FAS1_domain"/>
</dbReference>
<evidence type="ECO:0000313" key="12">
    <source>
        <dbReference type="Proteomes" id="UP001154282"/>
    </source>
</evidence>
<evidence type="ECO:0000259" key="10">
    <source>
        <dbReference type="PROSITE" id="PS50213"/>
    </source>
</evidence>
<dbReference type="PANTHER" id="PTHR32077">
    <property type="entry name" value="FASCICLIN-LIKE ARABINOGALACTAN PROTEIN"/>
    <property type="match status" value="1"/>
</dbReference>
<comment type="function">
    <text evidence="7">May be a cell surface adhesion protein.</text>
</comment>
<keyword evidence="4" id="KW-0336">GPI-anchor</keyword>
<comment type="similarity">
    <text evidence="2">Belongs to the fasciclin-like AGP family.</text>
</comment>
<gene>
    <name evidence="11" type="ORF">LITE_LOCUS4155</name>
</gene>
<dbReference type="InterPro" id="IPR045003">
    <property type="entry name" value="FLA_A"/>
</dbReference>
<dbReference type="PROSITE" id="PS50213">
    <property type="entry name" value="FAS1"/>
    <property type="match status" value="1"/>
</dbReference>
<evidence type="ECO:0000313" key="11">
    <source>
        <dbReference type="EMBL" id="CAI0383805.1"/>
    </source>
</evidence>
<dbReference type="Pfam" id="PF02469">
    <property type="entry name" value="Fasciclin"/>
    <property type="match status" value="1"/>
</dbReference>
<evidence type="ECO:0000256" key="3">
    <source>
        <dbReference type="ARBA" id="ARBA00022475"/>
    </source>
</evidence>
<dbReference type="AlphaFoldDB" id="A0AAV0HEW6"/>
<dbReference type="InterPro" id="IPR036378">
    <property type="entry name" value="FAS1_dom_sf"/>
</dbReference>
<feature type="region of interest" description="Disordered" evidence="8">
    <location>
        <begin position="202"/>
        <end position="243"/>
    </location>
</feature>
<feature type="signal peptide" evidence="9">
    <location>
        <begin position="1"/>
        <end position="21"/>
    </location>
</feature>
<comment type="subcellular location">
    <subcellularLocation>
        <location evidence="1">Cell membrane</location>
        <topology evidence="1">Lipid-anchor</topology>
        <topology evidence="1">GPI-anchor</topology>
    </subcellularLocation>
</comment>
<dbReference type="EMBL" id="CAMGYJ010000002">
    <property type="protein sequence ID" value="CAI0383805.1"/>
    <property type="molecule type" value="Genomic_DNA"/>
</dbReference>
<feature type="compositionally biased region" description="Low complexity" evidence="8">
    <location>
        <begin position="211"/>
        <end position="230"/>
    </location>
</feature>
<dbReference type="PANTHER" id="PTHR32077:SF3">
    <property type="entry name" value="FASCICLIN-LIKE ARABINOGALACTAN PROTEIN 7"/>
    <property type="match status" value="1"/>
</dbReference>
<evidence type="ECO:0000256" key="5">
    <source>
        <dbReference type="ARBA" id="ARBA00022729"/>
    </source>
</evidence>
<name>A0AAV0HEW6_9ROSI</name>
<evidence type="ECO:0000256" key="9">
    <source>
        <dbReference type="SAM" id="SignalP"/>
    </source>
</evidence>
<accession>A0AAV0HEW6</accession>
<comment type="caution">
    <text evidence="11">The sequence shown here is derived from an EMBL/GenBank/DDBJ whole genome shotgun (WGS) entry which is preliminary data.</text>
</comment>
<dbReference type="GO" id="GO:0005886">
    <property type="term" value="C:plasma membrane"/>
    <property type="evidence" value="ECO:0007669"/>
    <property type="project" value="UniProtKB-SubCell"/>
</dbReference>
<evidence type="ECO:0000256" key="8">
    <source>
        <dbReference type="SAM" id="MobiDB-lite"/>
    </source>
</evidence>